<name>A0A3G7TTY0_9PSED</name>
<evidence type="ECO:0000259" key="3">
    <source>
        <dbReference type="PROSITE" id="PS50404"/>
    </source>
</evidence>
<dbReference type="Pfam" id="PF13409">
    <property type="entry name" value="GST_N_2"/>
    <property type="match status" value="1"/>
</dbReference>
<dbReference type="Gene3D" id="1.20.1050.10">
    <property type="match status" value="1"/>
</dbReference>
<dbReference type="SFLD" id="SFLDG00358">
    <property type="entry name" value="Main_(cytGST)"/>
    <property type="match status" value="1"/>
</dbReference>
<dbReference type="InterPro" id="IPR036249">
    <property type="entry name" value="Thioredoxin-like_sf"/>
</dbReference>
<dbReference type="CDD" id="cd03047">
    <property type="entry name" value="GST_N_2"/>
    <property type="match status" value="1"/>
</dbReference>
<dbReference type="FunFam" id="3.40.30.10:FF:000039">
    <property type="entry name" value="Glutathione S-transferase domain"/>
    <property type="match status" value="1"/>
</dbReference>
<evidence type="ECO:0000313" key="6">
    <source>
        <dbReference type="Proteomes" id="UP000268048"/>
    </source>
</evidence>
<feature type="domain" description="GST C-terminal" evidence="4">
    <location>
        <begin position="88"/>
        <end position="221"/>
    </location>
</feature>
<dbReference type="EMBL" id="CP027753">
    <property type="protein sequence ID" value="AZE50584.1"/>
    <property type="molecule type" value="Genomic_DNA"/>
</dbReference>
<dbReference type="Proteomes" id="UP000268048">
    <property type="component" value="Chromosome"/>
</dbReference>
<dbReference type="CDD" id="cd03180">
    <property type="entry name" value="GST_C_2"/>
    <property type="match status" value="1"/>
</dbReference>
<dbReference type="PANTHER" id="PTHR44051:SF19">
    <property type="entry name" value="DISULFIDE-BOND OXIDOREDUCTASE YFCG"/>
    <property type="match status" value="1"/>
</dbReference>
<dbReference type="InterPro" id="IPR040079">
    <property type="entry name" value="Glutathione_S-Trfase"/>
</dbReference>
<dbReference type="SFLD" id="SFLDS00019">
    <property type="entry name" value="Glutathione_Transferase_(cytos"/>
    <property type="match status" value="1"/>
</dbReference>
<feature type="domain" description="GST N-terminal" evidence="3">
    <location>
        <begin position="2"/>
        <end position="83"/>
    </location>
</feature>
<dbReference type="Gene3D" id="3.40.30.10">
    <property type="entry name" value="Glutaredoxin"/>
    <property type="match status" value="1"/>
</dbReference>
<dbReference type="AlphaFoldDB" id="A0A3G7TTY0"/>
<keyword evidence="2 5" id="KW-0808">Transferase</keyword>
<sequence length="243" mass="27963">MGTLRILGKASSINVRKVLWTCEELGLPYEREDWGSGFQSTHTPEFLRLNPNAQVPVLVDDAGALWESNSICRYLTGKVAGQRLLPGEPRARALVEQWMDWQATELNPAWSYAFVALVRQNPDFQDPQRIAAGLRGWNAKMALLEQQLASSGDYVFGEQFSLADIVLGLSVHRWMMTPMERPDFPAVAAYYQRLSERPAFLLHGFPESSCDYGRFRRQASYRRWMSLWLMLRHKPPRCNEIRQ</sequence>
<organism evidence="5 6">
    <name type="scientific">Pseudomonas chlororaphis</name>
    <dbReference type="NCBI Taxonomy" id="587753"/>
    <lineage>
        <taxon>Bacteria</taxon>
        <taxon>Pseudomonadati</taxon>
        <taxon>Pseudomonadota</taxon>
        <taxon>Gammaproteobacteria</taxon>
        <taxon>Pseudomonadales</taxon>
        <taxon>Pseudomonadaceae</taxon>
        <taxon>Pseudomonas</taxon>
    </lineage>
</organism>
<evidence type="ECO:0000256" key="2">
    <source>
        <dbReference type="ARBA" id="ARBA00022679"/>
    </source>
</evidence>
<dbReference type="PROSITE" id="PS50405">
    <property type="entry name" value="GST_CTER"/>
    <property type="match status" value="1"/>
</dbReference>
<protein>
    <submittedName>
        <fullName evidence="5">Putative glutathione S-transferase-like protein</fullName>
    </submittedName>
</protein>
<dbReference type="GO" id="GO:0016740">
    <property type="term" value="F:transferase activity"/>
    <property type="evidence" value="ECO:0007669"/>
    <property type="project" value="UniProtKB-KW"/>
</dbReference>
<dbReference type="PANTHER" id="PTHR44051">
    <property type="entry name" value="GLUTATHIONE S-TRANSFERASE-RELATED"/>
    <property type="match status" value="1"/>
</dbReference>
<reference evidence="5 6" key="1">
    <citation type="submission" date="2018-03" db="EMBL/GenBank/DDBJ databases">
        <title>Diversity of phytobeneficial traits revealed by whole-genome analysis of worldwide-isolated phenazine-producing Pseudomonas spp.</title>
        <authorList>
            <person name="Biessy A."/>
            <person name="Novinscak A."/>
            <person name="Blom J."/>
            <person name="Leger G."/>
            <person name="Thomashow L.S."/>
            <person name="Cazorla F.M."/>
            <person name="Josic D."/>
            <person name="Filion M."/>
        </authorList>
    </citation>
    <scope>NUCLEOTIDE SEQUENCE [LARGE SCALE GENOMIC DNA]</scope>
    <source>
        <strain evidence="5 6">B25</strain>
    </source>
</reference>
<dbReference type="InterPro" id="IPR004045">
    <property type="entry name" value="Glutathione_S-Trfase_N"/>
</dbReference>
<gene>
    <name evidence="5" type="ORF">C4K04_4933</name>
</gene>
<comment type="similarity">
    <text evidence="1">Belongs to the GST superfamily.</text>
</comment>
<accession>A0A3G7TTY0</accession>
<dbReference type="InterPro" id="IPR036282">
    <property type="entry name" value="Glutathione-S-Trfase_C_sf"/>
</dbReference>
<evidence type="ECO:0000313" key="5">
    <source>
        <dbReference type="EMBL" id="AZE50584.1"/>
    </source>
</evidence>
<dbReference type="PROSITE" id="PS50404">
    <property type="entry name" value="GST_NTER"/>
    <property type="match status" value="1"/>
</dbReference>
<dbReference type="SFLD" id="SFLDG01150">
    <property type="entry name" value="Main.1:_Beta-like"/>
    <property type="match status" value="1"/>
</dbReference>
<evidence type="ECO:0000256" key="1">
    <source>
        <dbReference type="ARBA" id="ARBA00007409"/>
    </source>
</evidence>
<evidence type="ECO:0000259" key="4">
    <source>
        <dbReference type="PROSITE" id="PS50405"/>
    </source>
</evidence>
<dbReference type="SUPFAM" id="SSF52833">
    <property type="entry name" value="Thioredoxin-like"/>
    <property type="match status" value="1"/>
</dbReference>
<dbReference type="Pfam" id="PF13410">
    <property type="entry name" value="GST_C_2"/>
    <property type="match status" value="1"/>
</dbReference>
<dbReference type="InterPro" id="IPR010987">
    <property type="entry name" value="Glutathione-S-Trfase_C-like"/>
</dbReference>
<dbReference type="SUPFAM" id="SSF47616">
    <property type="entry name" value="GST C-terminal domain-like"/>
    <property type="match status" value="1"/>
</dbReference>
<proteinExistence type="inferred from homology"/>